<comment type="similarity">
    <text evidence="6">Belongs to the TRAFAC class myosin-kinesin ATPase superfamily. Myosin family.</text>
</comment>
<evidence type="ECO:0000256" key="8">
    <source>
        <dbReference type="SAM" id="MobiDB-lite"/>
    </source>
</evidence>
<feature type="region of interest" description="Disordered" evidence="8">
    <location>
        <begin position="1000"/>
        <end position="1019"/>
    </location>
</feature>
<feature type="region of interest" description="Disordered" evidence="8">
    <location>
        <begin position="1432"/>
        <end position="1462"/>
    </location>
</feature>
<evidence type="ECO:0000256" key="7">
    <source>
        <dbReference type="SAM" id="Coils"/>
    </source>
</evidence>
<dbReference type="PROSITE" id="PS51456">
    <property type="entry name" value="MYOSIN_MOTOR"/>
    <property type="match status" value="1"/>
</dbReference>
<dbReference type="GO" id="GO:0016020">
    <property type="term" value="C:membrane"/>
    <property type="evidence" value="ECO:0007669"/>
    <property type="project" value="TreeGrafter"/>
</dbReference>
<dbReference type="Gene3D" id="1.20.120.720">
    <property type="entry name" value="Myosin VI head, motor domain, U50 subdomain"/>
    <property type="match status" value="1"/>
</dbReference>
<keyword evidence="5 6" id="KW-0009">Actin-binding</keyword>
<feature type="region of interest" description="Disordered" evidence="8">
    <location>
        <begin position="1242"/>
        <end position="1276"/>
    </location>
</feature>
<feature type="binding site" evidence="6">
    <location>
        <begin position="185"/>
        <end position="192"/>
    </location>
    <ligand>
        <name>ATP</name>
        <dbReference type="ChEBI" id="CHEBI:30616"/>
    </ligand>
</feature>
<dbReference type="GO" id="GO:0005524">
    <property type="term" value="F:ATP binding"/>
    <property type="evidence" value="ECO:0007669"/>
    <property type="project" value="UniProtKB-UniRule"/>
</dbReference>
<evidence type="ECO:0000256" key="4">
    <source>
        <dbReference type="ARBA" id="ARBA00023175"/>
    </source>
</evidence>
<keyword evidence="4 6" id="KW-0505">Motor protein</keyword>
<feature type="domain" description="Myosin motor" evidence="9">
    <location>
        <begin position="77"/>
        <end position="900"/>
    </location>
</feature>
<accession>W7JFP9</accession>
<keyword evidence="7" id="KW-0175">Coiled coil</keyword>
<dbReference type="Proteomes" id="UP000030697">
    <property type="component" value="Unassembled WGS sequence"/>
</dbReference>
<evidence type="ECO:0000256" key="5">
    <source>
        <dbReference type="ARBA" id="ARBA00023203"/>
    </source>
</evidence>
<dbReference type="InterPro" id="IPR001609">
    <property type="entry name" value="Myosin_head_motor_dom-like"/>
</dbReference>
<comment type="caution">
    <text evidence="6">Lacks conserved residue(s) required for the propagation of feature annotation.</text>
</comment>
<evidence type="ECO:0000256" key="6">
    <source>
        <dbReference type="PROSITE-ProRule" id="PRU00782"/>
    </source>
</evidence>
<dbReference type="OrthoDB" id="370884at2759"/>
<dbReference type="GO" id="GO:0005737">
    <property type="term" value="C:cytoplasm"/>
    <property type="evidence" value="ECO:0007669"/>
    <property type="project" value="TreeGrafter"/>
</dbReference>
<evidence type="ECO:0000313" key="10">
    <source>
        <dbReference type="EMBL" id="EWC77870.1"/>
    </source>
</evidence>
<evidence type="ECO:0000256" key="1">
    <source>
        <dbReference type="ARBA" id="ARBA00022741"/>
    </source>
</evidence>
<gene>
    <name evidence="10" type="ORF">C923_01476</name>
</gene>
<dbReference type="FunFam" id="3.40.850.10:FF:000099">
    <property type="entry name" value="Myosin E, putative"/>
    <property type="match status" value="1"/>
</dbReference>
<feature type="coiled-coil region" evidence="7">
    <location>
        <begin position="1286"/>
        <end position="1322"/>
    </location>
</feature>
<dbReference type="EMBL" id="KE124470">
    <property type="protein sequence ID" value="EWC77870.1"/>
    <property type="molecule type" value="Genomic_DNA"/>
</dbReference>
<name>W7JFP9_PLAFA</name>
<feature type="coiled-coil region" evidence="7">
    <location>
        <begin position="1354"/>
        <end position="1381"/>
    </location>
</feature>
<keyword evidence="2 6" id="KW-0067">ATP-binding</keyword>
<evidence type="ECO:0000256" key="3">
    <source>
        <dbReference type="ARBA" id="ARBA00023123"/>
    </source>
</evidence>
<feature type="compositionally biased region" description="Basic and acidic residues" evidence="8">
    <location>
        <begin position="1056"/>
        <end position="1069"/>
    </location>
</feature>
<dbReference type="Gene3D" id="1.20.58.530">
    <property type="match status" value="1"/>
</dbReference>
<dbReference type="GO" id="GO:0000146">
    <property type="term" value="F:microfilament motor activity"/>
    <property type="evidence" value="ECO:0007669"/>
    <property type="project" value="TreeGrafter"/>
</dbReference>
<keyword evidence="1 6" id="KW-0547">Nucleotide-binding</keyword>
<keyword evidence="3 6" id="KW-0518">Myosin</keyword>
<dbReference type="InterPro" id="IPR025662">
    <property type="entry name" value="Sigma_54_int_dom_ATP-bd_1"/>
</dbReference>
<dbReference type="GO" id="GO:0051015">
    <property type="term" value="F:actin filament binding"/>
    <property type="evidence" value="ECO:0007669"/>
    <property type="project" value="TreeGrafter"/>
</dbReference>
<proteinExistence type="inferred from homology"/>
<sequence>MINPEEQQFKEGDLVWCNKIPSTCEEEDVLYILCRIIEKKSEDHIILTKYDNETNGSTFVCESKHLYNANNNNPFSLDEDDMIKLKHFNEPTVLYHLHGRYEKNIFFTKMGPLLIYVNPMEKEKNYENNTLNKINNINDICNDVIEKYKYSHSSDDIKLNEYHVGMSALKYMNVLKKNQSIIITGESGSGKSKIFNSLLNFFSNERIFPLKKKFEIRNDDNINISEILKHGNIIMEALGNAKTSKNNNCNRYAKYCILQMDKDKIKHIYMKKFLFDKERLINRRSDENNFHIFYYILNGSSENFKKKYFLKNLEDYNIFKNDSIRDNSNDEQNFIQLLTSLNILFDDDKKQIDFFFSILSAILLLGNIQMIKSPKKSLFRQNFICEFPSNYKQLQEQLEFLDESHIWDMSKKSSSSSSYDEGSSNLSNMDSSEYLDKNTYIFLVASKLLGIDAETFLKYFTSGYLLNEIILMKGQNEMKVQKKIERFMKTCYEELLNWVICKITTKYNDNLINNKEKEIIQNNEIFENEKSEKNDNYINILDIIYFENLKENSLEQFLINTTNEFILKVYTDFYYKKRENIYKQEGLELSCDSIYIDNEQLYKILISKEGSLFSLLENICTKKSFDKSNLCSTIVNRFIKNPYIKANSLEVNKAFIIIHSYSQISYKTEHFIEKNVDILTRGFIEMIKKSDNKYMQQFCSSYDYDTNGKIMEENKRFSVHTNFKLFKKEYDPNNQMAVTLLRNNLLELTNSIEKSFCHFIMCINTCRKKINTEMVPHFDKKLVLSQVTNFHMMIEADQFKDEYFPHMFSFFEFVQIFKCLKNYKKINHEGDDIHVHENVNNMENMYHTNNPFDNVESNDNKTVCEQILGYMKIGEKNWTIGKNMIFLNEKSMNILVDSVYYMWLNSLENESGKEELCDLKEMMKENDKGEKYEKRELEYINLDYENVEIQMENDQSYLNCDNKNVDTIKEMEVEIKIGSYNTELNNKMVDHDIVDNKYDRDDNVHRKSSTNMSYDDNQNMEGGLLKVNLKKGDNTSLSDMEEEYVNVNVNVNDEEEKMRRMSKEKDRKGSKVKRKSSLLRLSTSLRNSFQKMKKSKLNEKEEKVGEKVEEKVGVKVEENVGVKVDEKIGVKVEEKVGVKVDEKIGVKVEENVGENVSENVGENVSENVGENVDEKVCEEKDDGYGVMNFFNNINFYKKGLKELNNAIKNFNPINGKLKKDKFFNMGIQNFYNKKKNFFLDSKRGSDASKKGEENKDEQENKNEEDNIDVKDNKDNLDVEDNLINVKESKDTEVQNDEQKIDKNNEEDIKDNVIEDMNKEQNNYNKMFKVEDNIIDLDYVDLSNLEKCMNEEDTNNMDEDEKNNMKDDINEEQNNIDEIYKSDDHVVNLDNTKKDVNNNDKSNVTEELENMNYMKTKTEDDKREDMEICEVKENKPDDNQINNVQKKKKKKKRRKKKKKSVLNNVEDKNMFDNDVSVEKDMMEKDISDEKYMMDDDNNMMSPDNVTNVNKDILNIEKVMIYDYHNVPDDDNMMSEKKMDNMENEYEKIKEEKIDEIEIEYDKIKEENIDEIESEYDNIKEEYIDEIELDNKENVEDEKEEECVEETKIRDDEIYYDKMGDMEKNKSTSNIGIELYDNEKNSDDSCVHNEDSNNLTKCDEEDCLDENTKDCYDDYMDENYIDFDFSCVKAITLNKLGNMNELSCYKNDENDIIQTLFDYYDCSYDKAYENCFFENRWDDIVEEDDSFIFLNVYNNKEMSNLRNSENKDMLLNHLNDIYICKNNEKQHVMKIIKRMKNAMEKVHGNNKWNILFSFSDCCIRSFIHDKDNVHIEKNVDLLKEKILFYNEEYCIYNNKENELNEYTYNPIVEYVALPRNKEVHEICISNNIHKNFIKNNYKIMCFQPTKISYKDFLKSKLFYKSINYTNFQTQNITQVTIDFSYMDDKMKNNFKQHVINEFVNNPNITKEDLSNSLFHLATYFYHEKNKEPGTWCVFISEEKGFAGAVNIVKNKYLRMTAQNKNKKYNILVFKTPAL</sequence>
<dbReference type="SUPFAM" id="SSF52540">
    <property type="entry name" value="P-loop containing nucleoside triphosphate hydrolases"/>
    <property type="match status" value="1"/>
</dbReference>
<dbReference type="PANTHER" id="PTHR13140:SF270">
    <property type="entry name" value="MYOSIN-12"/>
    <property type="match status" value="1"/>
</dbReference>
<dbReference type="Gene3D" id="3.30.70.1590">
    <property type="match status" value="1"/>
</dbReference>
<feature type="region of interest" description="Disordered" evidence="8">
    <location>
        <begin position="1055"/>
        <end position="1076"/>
    </location>
</feature>
<dbReference type="SMART" id="SM00242">
    <property type="entry name" value="MYSc"/>
    <property type="match status" value="1"/>
</dbReference>
<dbReference type="InterPro" id="IPR027417">
    <property type="entry name" value="P-loop_NTPase"/>
</dbReference>
<reference evidence="10 11" key="1">
    <citation type="submission" date="2013-02" db="EMBL/GenBank/DDBJ databases">
        <title>The Genome Sequence of Plasmodium falciparum UGT5.1.</title>
        <authorList>
            <consortium name="The Broad Institute Genome Sequencing Platform"/>
            <consortium name="The Broad Institute Genome Sequencing Center for Infectious Disease"/>
            <person name="Neafsey D."/>
            <person name="Cheeseman I."/>
            <person name="Volkman S."/>
            <person name="Adams J."/>
            <person name="Walker B."/>
            <person name="Young S.K."/>
            <person name="Zeng Q."/>
            <person name="Gargeya S."/>
            <person name="Fitzgerald M."/>
            <person name="Haas B."/>
            <person name="Abouelleil A."/>
            <person name="Alvarado L."/>
            <person name="Arachchi H.M."/>
            <person name="Berlin A.M."/>
            <person name="Chapman S.B."/>
            <person name="Dewar J."/>
            <person name="Goldberg J."/>
            <person name="Griggs A."/>
            <person name="Gujja S."/>
            <person name="Hansen M."/>
            <person name="Howarth C."/>
            <person name="Imamovic A."/>
            <person name="Larimer J."/>
            <person name="McCowan C."/>
            <person name="Murphy C."/>
            <person name="Neiman D."/>
            <person name="Pearson M."/>
            <person name="Priest M."/>
            <person name="Roberts A."/>
            <person name="Saif S."/>
            <person name="Shea T."/>
            <person name="Sisk P."/>
            <person name="Sykes S."/>
            <person name="Wortman J."/>
            <person name="Nusbaum C."/>
            <person name="Birren B."/>
        </authorList>
    </citation>
    <scope>NUCLEOTIDE SEQUENCE [LARGE SCALE GENOMIC DNA]</scope>
    <source>
        <strain evidence="10 11">UGT5.1</strain>
    </source>
</reference>
<evidence type="ECO:0000313" key="11">
    <source>
        <dbReference type="Proteomes" id="UP000030697"/>
    </source>
</evidence>
<dbReference type="GO" id="GO:0016459">
    <property type="term" value="C:myosin complex"/>
    <property type="evidence" value="ECO:0007669"/>
    <property type="project" value="UniProtKB-KW"/>
</dbReference>
<dbReference type="InterPro" id="IPR036961">
    <property type="entry name" value="Kinesin_motor_dom_sf"/>
</dbReference>
<dbReference type="Gene3D" id="3.40.850.10">
    <property type="entry name" value="Kinesin motor domain"/>
    <property type="match status" value="2"/>
</dbReference>
<dbReference type="GO" id="GO:0007015">
    <property type="term" value="P:actin filament organization"/>
    <property type="evidence" value="ECO:0007669"/>
    <property type="project" value="TreeGrafter"/>
</dbReference>
<dbReference type="PROSITE" id="PS00675">
    <property type="entry name" value="SIGMA54_INTERACT_1"/>
    <property type="match status" value="1"/>
</dbReference>
<evidence type="ECO:0000259" key="9">
    <source>
        <dbReference type="PROSITE" id="PS51456"/>
    </source>
</evidence>
<feature type="compositionally biased region" description="Basic residues" evidence="8">
    <location>
        <begin position="1444"/>
        <end position="1459"/>
    </location>
</feature>
<dbReference type="CDD" id="cd14938">
    <property type="entry name" value="MYSc_Myo24B"/>
    <property type="match status" value="1"/>
</dbReference>
<dbReference type="PRINTS" id="PR00193">
    <property type="entry name" value="MYOSINHEAVY"/>
</dbReference>
<protein>
    <recommendedName>
        <fullName evidence="9">Myosin motor domain-containing protein</fullName>
    </recommendedName>
</protein>
<evidence type="ECO:0000256" key="2">
    <source>
        <dbReference type="ARBA" id="ARBA00022840"/>
    </source>
</evidence>
<dbReference type="PANTHER" id="PTHR13140">
    <property type="entry name" value="MYOSIN"/>
    <property type="match status" value="1"/>
</dbReference>
<feature type="compositionally biased region" description="Polar residues" evidence="8">
    <location>
        <begin position="1009"/>
        <end position="1019"/>
    </location>
</feature>
<organism evidence="10 11">
    <name type="scientific">Plasmodium falciparum UGT5.1</name>
    <dbReference type="NCBI Taxonomy" id="1237627"/>
    <lineage>
        <taxon>Eukaryota</taxon>
        <taxon>Sar</taxon>
        <taxon>Alveolata</taxon>
        <taxon>Apicomplexa</taxon>
        <taxon>Aconoidasida</taxon>
        <taxon>Haemosporida</taxon>
        <taxon>Plasmodiidae</taxon>
        <taxon>Plasmodium</taxon>
        <taxon>Plasmodium (Laverania)</taxon>
    </lineage>
</organism>
<dbReference type="Pfam" id="PF00063">
    <property type="entry name" value="Myosin_head"/>
    <property type="match status" value="2"/>
</dbReference>
<feature type="coiled-coil region" evidence="7">
    <location>
        <begin position="1530"/>
        <end position="1587"/>
    </location>
</feature>